<dbReference type="RefSeq" id="XP_043002437.1">
    <property type="nucleotide sequence ID" value="XM_043160480.1"/>
</dbReference>
<evidence type="ECO:0000313" key="2">
    <source>
        <dbReference type="Proteomes" id="UP001049176"/>
    </source>
</evidence>
<evidence type="ECO:0000313" key="1">
    <source>
        <dbReference type="EMBL" id="KAG7085966.1"/>
    </source>
</evidence>
<dbReference type="EMBL" id="CM032191">
    <property type="protein sequence ID" value="KAG7085966.1"/>
    <property type="molecule type" value="Genomic_DNA"/>
</dbReference>
<comment type="caution">
    <text evidence="1">The sequence shown here is derived from an EMBL/GenBank/DDBJ whole genome shotgun (WGS) entry which is preliminary data.</text>
</comment>
<dbReference type="GeneID" id="66072567"/>
<accession>A0A9P7UMI9</accession>
<keyword evidence="2" id="KW-1185">Reference proteome</keyword>
<organism evidence="1 2">
    <name type="scientific">Marasmius oreades</name>
    <name type="common">fairy-ring Marasmius</name>
    <dbReference type="NCBI Taxonomy" id="181124"/>
    <lineage>
        <taxon>Eukaryota</taxon>
        <taxon>Fungi</taxon>
        <taxon>Dikarya</taxon>
        <taxon>Basidiomycota</taxon>
        <taxon>Agaricomycotina</taxon>
        <taxon>Agaricomycetes</taxon>
        <taxon>Agaricomycetidae</taxon>
        <taxon>Agaricales</taxon>
        <taxon>Marasmiineae</taxon>
        <taxon>Marasmiaceae</taxon>
        <taxon>Marasmius</taxon>
    </lineage>
</organism>
<name>A0A9P7UMI9_9AGAR</name>
<protein>
    <submittedName>
        <fullName evidence="1">Uncharacterized protein</fullName>
    </submittedName>
</protein>
<dbReference type="KEGG" id="more:E1B28_003491"/>
<sequence length="102" mass="11129">MIHLPPPCPYLTHALLSPYDVQSFTSVLFPAETFDHFSNKILGLSSPTSVNLSVQVRCRGSTHNCLLLPPSAMSRAFSTTVPLISAQDHTMESEGVKLCVRS</sequence>
<reference evidence="1" key="1">
    <citation type="journal article" date="2021" name="Genome Biol. Evol.">
        <title>The assembled and annotated genome of the fairy-ring fungus Marasmius oreades.</title>
        <authorList>
            <person name="Hiltunen M."/>
            <person name="Ament-Velasquez S.L."/>
            <person name="Johannesson H."/>
        </authorList>
    </citation>
    <scope>NUCLEOTIDE SEQUENCE</scope>
    <source>
        <strain evidence="1">03SP1</strain>
    </source>
</reference>
<proteinExistence type="predicted"/>
<dbReference type="AlphaFoldDB" id="A0A9P7UMI9"/>
<dbReference type="Proteomes" id="UP001049176">
    <property type="component" value="Chromosome 11"/>
</dbReference>
<gene>
    <name evidence="1" type="ORF">E1B28_003491</name>
</gene>